<reference evidence="2 3" key="1">
    <citation type="journal article" date="2024" name="J. Plant Pathol.">
        <title>Sequence and assembly of the genome of Seiridium unicorne, isolate CBS 538.82, causal agent of cypress canker disease.</title>
        <authorList>
            <person name="Scali E."/>
            <person name="Rocca G.D."/>
            <person name="Danti R."/>
            <person name="Garbelotto M."/>
            <person name="Barberini S."/>
            <person name="Baroncelli R."/>
            <person name="Emiliani G."/>
        </authorList>
    </citation>
    <scope>NUCLEOTIDE SEQUENCE [LARGE SCALE GENOMIC DNA]</scope>
    <source>
        <strain evidence="2 3">BM-138-508</strain>
    </source>
</reference>
<dbReference type="Proteomes" id="UP001408356">
    <property type="component" value="Unassembled WGS sequence"/>
</dbReference>
<dbReference type="PANTHER" id="PTHR35910">
    <property type="entry name" value="2EXR DOMAIN-CONTAINING PROTEIN"/>
    <property type="match status" value="1"/>
</dbReference>
<sequence length="286" mass="33304">MIDTPSQPASQGSQDDHQLGFPRFSDFPAEIRILIWECAIPDDVPEIHVLKPSSTRPHAYPTVDTAFPIVMHVSQEARESCVRRLTMRRCPDLDGLQVPYRNFRPELDIMFIGVLNFYAFFSRPEFFYGGMVRRLRHIAVDIVLATTANRMANVLQYLDNLETMSVVFGQPGHLHVAGQALPQGYAVRRCRPRTLTDAEYENTLVGDRPRPRDHQPIRSYLSDVRREIEHLTRQLIPTLDEQVNVGVWDYQKRKLKTEFKLDAQTLEEYQEGEWRARQRQHVRFTT</sequence>
<keyword evidence="3" id="KW-1185">Reference proteome</keyword>
<gene>
    <name evidence="2" type="ORF">SUNI508_02697</name>
</gene>
<accession>A0ABR2VHH4</accession>
<dbReference type="InterPro" id="IPR045518">
    <property type="entry name" value="2EXR"/>
</dbReference>
<evidence type="ECO:0000313" key="3">
    <source>
        <dbReference type="Proteomes" id="UP001408356"/>
    </source>
</evidence>
<evidence type="ECO:0000259" key="1">
    <source>
        <dbReference type="Pfam" id="PF20150"/>
    </source>
</evidence>
<dbReference type="EMBL" id="JARVKF010000002">
    <property type="protein sequence ID" value="KAK9426256.1"/>
    <property type="molecule type" value="Genomic_DNA"/>
</dbReference>
<dbReference type="PANTHER" id="PTHR35910:SF1">
    <property type="entry name" value="2EXR DOMAIN-CONTAINING PROTEIN"/>
    <property type="match status" value="1"/>
</dbReference>
<name>A0ABR2VHH4_9PEZI</name>
<organism evidence="2 3">
    <name type="scientific">Seiridium unicorne</name>
    <dbReference type="NCBI Taxonomy" id="138068"/>
    <lineage>
        <taxon>Eukaryota</taxon>
        <taxon>Fungi</taxon>
        <taxon>Dikarya</taxon>
        <taxon>Ascomycota</taxon>
        <taxon>Pezizomycotina</taxon>
        <taxon>Sordariomycetes</taxon>
        <taxon>Xylariomycetidae</taxon>
        <taxon>Amphisphaeriales</taxon>
        <taxon>Sporocadaceae</taxon>
        <taxon>Seiridium</taxon>
    </lineage>
</organism>
<dbReference type="Pfam" id="PF20150">
    <property type="entry name" value="2EXR"/>
    <property type="match status" value="1"/>
</dbReference>
<comment type="caution">
    <text evidence="2">The sequence shown here is derived from an EMBL/GenBank/DDBJ whole genome shotgun (WGS) entry which is preliminary data.</text>
</comment>
<feature type="domain" description="2EXR" evidence="1">
    <location>
        <begin position="21"/>
        <end position="110"/>
    </location>
</feature>
<evidence type="ECO:0000313" key="2">
    <source>
        <dbReference type="EMBL" id="KAK9426256.1"/>
    </source>
</evidence>
<protein>
    <recommendedName>
        <fullName evidence="1">2EXR domain-containing protein</fullName>
    </recommendedName>
</protein>
<proteinExistence type="predicted"/>